<reference evidence="2 3" key="1">
    <citation type="journal article" date="2014" name="Nat. Commun.">
        <title>Multiple recent horizontal transfers of a large genomic region in cheese making fungi.</title>
        <authorList>
            <person name="Cheeseman K."/>
            <person name="Ropars J."/>
            <person name="Renault P."/>
            <person name="Dupont J."/>
            <person name="Gouzy J."/>
            <person name="Branca A."/>
            <person name="Abraham A.L."/>
            <person name="Ceppi M."/>
            <person name="Conseiller E."/>
            <person name="Debuchy R."/>
            <person name="Malagnac F."/>
            <person name="Goarin A."/>
            <person name="Silar P."/>
            <person name="Lacoste S."/>
            <person name="Sallet E."/>
            <person name="Bensimon A."/>
            <person name="Giraud T."/>
            <person name="Brygoo Y."/>
        </authorList>
    </citation>
    <scope>NUCLEOTIDE SEQUENCE [LARGE SCALE GENOMIC DNA]</scope>
    <source>
        <strain evidence="3">FM 013</strain>
    </source>
</reference>
<name>A0A0G4PX97_PENC3</name>
<evidence type="ECO:0000313" key="3">
    <source>
        <dbReference type="Proteomes" id="UP000053732"/>
    </source>
</evidence>
<evidence type="ECO:0000313" key="2">
    <source>
        <dbReference type="EMBL" id="CRL30933.1"/>
    </source>
</evidence>
<evidence type="ECO:0000256" key="1">
    <source>
        <dbReference type="SAM" id="MobiDB-lite"/>
    </source>
</evidence>
<dbReference type="Proteomes" id="UP000053732">
    <property type="component" value="Unassembled WGS sequence"/>
</dbReference>
<keyword evidence="3" id="KW-1185">Reference proteome</keyword>
<protein>
    <submittedName>
        <fullName evidence="2">Str. FM013</fullName>
    </submittedName>
</protein>
<proteinExistence type="predicted"/>
<dbReference type="AlphaFoldDB" id="A0A0G4PX97"/>
<gene>
    <name evidence="2" type="ORF">PCAMFM013_S064g000007</name>
</gene>
<accession>A0A0G4PX97</accession>
<organism evidence="2 3">
    <name type="scientific">Penicillium camemberti (strain FM 013)</name>
    <dbReference type="NCBI Taxonomy" id="1429867"/>
    <lineage>
        <taxon>Eukaryota</taxon>
        <taxon>Fungi</taxon>
        <taxon>Dikarya</taxon>
        <taxon>Ascomycota</taxon>
        <taxon>Pezizomycotina</taxon>
        <taxon>Eurotiomycetes</taxon>
        <taxon>Eurotiomycetidae</taxon>
        <taxon>Eurotiales</taxon>
        <taxon>Aspergillaceae</taxon>
        <taxon>Penicillium</taxon>
    </lineage>
</organism>
<sequence length="181" mass="20514">MRADISMTSKEQSTFSTTSVSARDSAPIRLHTVRVWYSPKGLEPIEDIKKKGLEDVVFDTIALQELGTQHQAHGDHGTTKKAFLVDLAVLETGILRVLGKYGTLHLVPLSSDDPTISQQPAEDLDSKKALYYQRLHSKYSQEYVKRQRTCTVLGVEMSKLWTDWYDGCLREIGNRLRKLGY</sequence>
<dbReference type="EMBL" id="HG793197">
    <property type="protein sequence ID" value="CRL30933.1"/>
    <property type="molecule type" value="Genomic_DNA"/>
</dbReference>
<feature type="region of interest" description="Disordered" evidence="1">
    <location>
        <begin position="1"/>
        <end position="21"/>
    </location>
</feature>